<dbReference type="InterPro" id="IPR000719">
    <property type="entry name" value="Prot_kinase_dom"/>
</dbReference>
<reference evidence="2 3" key="1">
    <citation type="journal article" date="2022" name="Cell">
        <title>Repeat-based holocentromeres influence genome architecture and karyotype evolution.</title>
        <authorList>
            <person name="Hofstatter P.G."/>
            <person name="Thangavel G."/>
            <person name="Lux T."/>
            <person name="Neumann P."/>
            <person name="Vondrak T."/>
            <person name="Novak P."/>
            <person name="Zhang M."/>
            <person name="Costa L."/>
            <person name="Castellani M."/>
            <person name="Scott A."/>
            <person name="Toegelov H."/>
            <person name="Fuchs J."/>
            <person name="Mata-Sucre Y."/>
            <person name="Dias Y."/>
            <person name="Vanzela A.L.L."/>
            <person name="Huettel B."/>
            <person name="Almeida C.C.S."/>
            <person name="Simkova H."/>
            <person name="Souza G."/>
            <person name="Pedrosa-Harand A."/>
            <person name="Macas J."/>
            <person name="Mayer K.F.X."/>
            <person name="Houben A."/>
            <person name="Marques A."/>
        </authorList>
    </citation>
    <scope>NUCLEOTIDE SEQUENCE [LARGE SCALE GENOMIC DNA]</scope>
    <source>
        <strain evidence="2">RhyTen1mFocal</strain>
    </source>
</reference>
<comment type="caution">
    <text evidence="2">The sequence shown here is derived from an EMBL/GenBank/DDBJ whole genome shotgun (WGS) entry which is preliminary data.</text>
</comment>
<dbReference type="PANTHER" id="PTHR27006">
    <property type="entry name" value="PROMASTIGOTE SURFACE ANTIGEN PROTEIN PSA"/>
    <property type="match status" value="1"/>
</dbReference>
<gene>
    <name evidence="2" type="ORF">LUZ61_008634</name>
</gene>
<dbReference type="Proteomes" id="UP001210211">
    <property type="component" value="Unassembled WGS sequence"/>
</dbReference>
<protein>
    <recommendedName>
        <fullName evidence="1">Protein kinase domain-containing protein</fullName>
    </recommendedName>
</protein>
<dbReference type="Gene3D" id="1.10.510.10">
    <property type="entry name" value="Transferase(Phosphotransferase) domain 1"/>
    <property type="match status" value="1"/>
</dbReference>
<dbReference type="FunFam" id="1.10.510.10:FF:001722">
    <property type="entry name" value="G-type lectin S-receptor-like serine/threonine-protein kinase B120"/>
    <property type="match status" value="1"/>
</dbReference>
<dbReference type="PANTHER" id="PTHR27006:SF615">
    <property type="entry name" value="CYSTEINE-RICH RECEPTOR-LIKE PROTEIN KINASE 10"/>
    <property type="match status" value="1"/>
</dbReference>
<dbReference type="InterPro" id="IPR001245">
    <property type="entry name" value="Ser-Thr/Tyr_kinase_cat_dom"/>
</dbReference>
<dbReference type="PROSITE" id="PS50011">
    <property type="entry name" value="PROTEIN_KINASE_DOM"/>
    <property type="match status" value="1"/>
</dbReference>
<dbReference type="FunFam" id="3.30.200.20:FF:000924">
    <property type="entry name" value="Uncharacterized protein"/>
    <property type="match status" value="1"/>
</dbReference>
<dbReference type="SUPFAM" id="SSF56112">
    <property type="entry name" value="Protein kinase-like (PK-like)"/>
    <property type="match status" value="1"/>
</dbReference>
<dbReference type="EMBL" id="JAMRDG010000001">
    <property type="protein sequence ID" value="KAJ3704929.1"/>
    <property type="molecule type" value="Genomic_DNA"/>
</dbReference>
<proteinExistence type="predicted"/>
<dbReference type="GO" id="GO:0005524">
    <property type="term" value="F:ATP binding"/>
    <property type="evidence" value="ECO:0007669"/>
    <property type="project" value="InterPro"/>
</dbReference>
<feature type="domain" description="Protein kinase" evidence="1">
    <location>
        <begin position="1"/>
        <end position="232"/>
    </location>
</feature>
<dbReference type="AlphaFoldDB" id="A0AAD5ZVP8"/>
<dbReference type="Gene3D" id="3.30.200.20">
    <property type="entry name" value="Phosphorylase Kinase, domain 1"/>
    <property type="match status" value="1"/>
</dbReference>
<sequence>MQGTLLNGKEIAVKRLSRSSQQGLEELRNEVKLLAKLQHKNLVKLFGCCLDGLEKLLVFEYLSNTSLDKFLFASNILLDADMNPKISDFGLAKLFINIDETHANTSRIAGTYGYMAPEYAMRGQFSTKSDVFSYGILLLEIVTGRTVYQQEDETEEDLLSYVWHHWEKGDLSGAIDKSVSSHCPSQELIRCIHVGLLCVQDDPSERPNMASVLHMLRSESMTLPAPSAPPFLFSGANSAGCSQISLTEKNYGNAMSENVDSGKNTTDDE</sequence>
<dbReference type="GO" id="GO:0004672">
    <property type="term" value="F:protein kinase activity"/>
    <property type="evidence" value="ECO:0007669"/>
    <property type="project" value="InterPro"/>
</dbReference>
<name>A0AAD5ZVP8_9POAL</name>
<evidence type="ECO:0000313" key="3">
    <source>
        <dbReference type="Proteomes" id="UP001210211"/>
    </source>
</evidence>
<evidence type="ECO:0000313" key="2">
    <source>
        <dbReference type="EMBL" id="KAJ3704929.1"/>
    </source>
</evidence>
<dbReference type="Pfam" id="PF00069">
    <property type="entry name" value="Pkinase"/>
    <property type="match status" value="1"/>
</dbReference>
<evidence type="ECO:0000259" key="1">
    <source>
        <dbReference type="PROSITE" id="PS50011"/>
    </source>
</evidence>
<dbReference type="InterPro" id="IPR011009">
    <property type="entry name" value="Kinase-like_dom_sf"/>
</dbReference>
<organism evidence="2 3">
    <name type="scientific">Rhynchospora tenuis</name>
    <dbReference type="NCBI Taxonomy" id="198213"/>
    <lineage>
        <taxon>Eukaryota</taxon>
        <taxon>Viridiplantae</taxon>
        <taxon>Streptophyta</taxon>
        <taxon>Embryophyta</taxon>
        <taxon>Tracheophyta</taxon>
        <taxon>Spermatophyta</taxon>
        <taxon>Magnoliopsida</taxon>
        <taxon>Liliopsida</taxon>
        <taxon>Poales</taxon>
        <taxon>Cyperaceae</taxon>
        <taxon>Cyperoideae</taxon>
        <taxon>Rhynchosporeae</taxon>
        <taxon>Rhynchospora</taxon>
    </lineage>
</organism>
<accession>A0AAD5ZVP8</accession>
<keyword evidence="3" id="KW-1185">Reference proteome</keyword>
<dbReference type="Pfam" id="PF07714">
    <property type="entry name" value="PK_Tyr_Ser-Thr"/>
    <property type="match status" value="1"/>
</dbReference>